<dbReference type="AlphaFoldDB" id="A0A2K1XQX4"/>
<accession>A0A2K1XQX4</accession>
<dbReference type="EMBL" id="CM009303">
    <property type="protein sequence ID" value="PNT03182.1"/>
    <property type="molecule type" value="Genomic_DNA"/>
</dbReference>
<name>A0A2K1XQX4_POPTR</name>
<gene>
    <name evidence="2" type="ORF">POPTR_014G055200</name>
</gene>
<sequence>MPDPSLSGKETLIITTSLAPGPFWFPKFFLIVVSISNTWREKLKSSAIRKERRRGSSNDSSEGPYKFPSLSLNSFHFLSLPEVNEATTSSCV</sequence>
<keyword evidence="1" id="KW-0812">Transmembrane</keyword>
<dbReference type="Proteomes" id="UP000006729">
    <property type="component" value="Chromosome 14"/>
</dbReference>
<evidence type="ECO:0000256" key="1">
    <source>
        <dbReference type="SAM" id="Phobius"/>
    </source>
</evidence>
<evidence type="ECO:0000313" key="2">
    <source>
        <dbReference type="EMBL" id="PNT03182.1"/>
    </source>
</evidence>
<evidence type="ECO:0000313" key="3">
    <source>
        <dbReference type="Proteomes" id="UP000006729"/>
    </source>
</evidence>
<protein>
    <submittedName>
        <fullName evidence="2">Uncharacterized protein</fullName>
    </submittedName>
</protein>
<keyword evidence="3" id="KW-1185">Reference proteome</keyword>
<keyword evidence="1" id="KW-1133">Transmembrane helix</keyword>
<dbReference type="InParanoid" id="A0A2K1XQX4"/>
<feature type="transmembrane region" description="Helical" evidence="1">
    <location>
        <begin position="12"/>
        <end position="35"/>
    </location>
</feature>
<proteinExistence type="predicted"/>
<organism evidence="2 3">
    <name type="scientific">Populus trichocarpa</name>
    <name type="common">Western balsam poplar</name>
    <name type="synonym">Populus balsamifera subsp. trichocarpa</name>
    <dbReference type="NCBI Taxonomy" id="3694"/>
    <lineage>
        <taxon>Eukaryota</taxon>
        <taxon>Viridiplantae</taxon>
        <taxon>Streptophyta</taxon>
        <taxon>Embryophyta</taxon>
        <taxon>Tracheophyta</taxon>
        <taxon>Spermatophyta</taxon>
        <taxon>Magnoliopsida</taxon>
        <taxon>eudicotyledons</taxon>
        <taxon>Gunneridae</taxon>
        <taxon>Pentapetalae</taxon>
        <taxon>rosids</taxon>
        <taxon>fabids</taxon>
        <taxon>Malpighiales</taxon>
        <taxon>Salicaceae</taxon>
        <taxon>Saliceae</taxon>
        <taxon>Populus</taxon>
    </lineage>
</organism>
<keyword evidence="1" id="KW-0472">Membrane</keyword>
<reference evidence="2 3" key="1">
    <citation type="journal article" date="2006" name="Science">
        <title>The genome of black cottonwood, Populus trichocarpa (Torr. &amp; Gray).</title>
        <authorList>
            <person name="Tuskan G.A."/>
            <person name="Difazio S."/>
            <person name="Jansson S."/>
            <person name="Bohlmann J."/>
            <person name="Grigoriev I."/>
            <person name="Hellsten U."/>
            <person name="Putnam N."/>
            <person name="Ralph S."/>
            <person name="Rombauts S."/>
            <person name="Salamov A."/>
            <person name="Schein J."/>
            <person name="Sterck L."/>
            <person name="Aerts A."/>
            <person name="Bhalerao R.R."/>
            <person name="Bhalerao R.P."/>
            <person name="Blaudez D."/>
            <person name="Boerjan W."/>
            <person name="Brun A."/>
            <person name="Brunner A."/>
            <person name="Busov V."/>
            <person name="Campbell M."/>
            <person name="Carlson J."/>
            <person name="Chalot M."/>
            <person name="Chapman J."/>
            <person name="Chen G.L."/>
            <person name="Cooper D."/>
            <person name="Coutinho P.M."/>
            <person name="Couturier J."/>
            <person name="Covert S."/>
            <person name="Cronk Q."/>
            <person name="Cunningham R."/>
            <person name="Davis J."/>
            <person name="Degroeve S."/>
            <person name="Dejardin A."/>
            <person name="Depamphilis C."/>
            <person name="Detter J."/>
            <person name="Dirks B."/>
            <person name="Dubchak I."/>
            <person name="Duplessis S."/>
            <person name="Ehlting J."/>
            <person name="Ellis B."/>
            <person name="Gendler K."/>
            <person name="Goodstein D."/>
            <person name="Gribskov M."/>
            <person name="Grimwood J."/>
            <person name="Groover A."/>
            <person name="Gunter L."/>
            <person name="Hamberger B."/>
            <person name="Heinze B."/>
            <person name="Helariutta Y."/>
            <person name="Henrissat B."/>
            <person name="Holligan D."/>
            <person name="Holt R."/>
            <person name="Huang W."/>
            <person name="Islam-Faridi N."/>
            <person name="Jones S."/>
            <person name="Jones-Rhoades M."/>
            <person name="Jorgensen R."/>
            <person name="Joshi C."/>
            <person name="Kangasjarvi J."/>
            <person name="Karlsson J."/>
            <person name="Kelleher C."/>
            <person name="Kirkpatrick R."/>
            <person name="Kirst M."/>
            <person name="Kohler A."/>
            <person name="Kalluri U."/>
            <person name="Larimer F."/>
            <person name="Leebens-Mack J."/>
            <person name="Leple J.C."/>
            <person name="Locascio P."/>
            <person name="Lou Y."/>
            <person name="Lucas S."/>
            <person name="Martin F."/>
            <person name="Montanini B."/>
            <person name="Napoli C."/>
            <person name="Nelson D.R."/>
            <person name="Nelson C."/>
            <person name="Nieminen K."/>
            <person name="Nilsson O."/>
            <person name="Pereda V."/>
            <person name="Peter G."/>
            <person name="Philippe R."/>
            <person name="Pilate G."/>
            <person name="Poliakov A."/>
            <person name="Razumovskaya J."/>
            <person name="Richardson P."/>
            <person name="Rinaldi C."/>
            <person name="Ritland K."/>
            <person name="Rouze P."/>
            <person name="Ryaboy D."/>
            <person name="Schmutz J."/>
            <person name="Schrader J."/>
            <person name="Segerman B."/>
            <person name="Shin H."/>
            <person name="Siddiqui A."/>
            <person name="Sterky F."/>
            <person name="Terry A."/>
            <person name="Tsai C.J."/>
            <person name="Uberbacher E."/>
            <person name="Unneberg P."/>
            <person name="Vahala J."/>
            <person name="Wall K."/>
            <person name="Wessler S."/>
            <person name="Yang G."/>
            <person name="Yin T."/>
            <person name="Douglas C."/>
            <person name="Marra M."/>
            <person name="Sandberg G."/>
            <person name="Van de Peer Y."/>
            <person name="Rokhsar D."/>
        </authorList>
    </citation>
    <scope>NUCLEOTIDE SEQUENCE [LARGE SCALE GENOMIC DNA]</scope>
    <source>
        <strain evidence="3">cv. Nisqually</strain>
    </source>
</reference>